<dbReference type="PIRSF" id="PIRSF006815">
    <property type="entry name" value="GcvPA"/>
    <property type="match status" value="1"/>
</dbReference>
<organism evidence="3 4">
    <name type="scientific">Candidatus Stercoripulliclostridium merdipullorum</name>
    <dbReference type="NCBI Taxonomy" id="2840952"/>
    <lineage>
        <taxon>Bacteria</taxon>
        <taxon>Bacillati</taxon>
        <taxon>Bacillota</taxon>
        <taxon>Clostridia</taxon>
        <taxon>Eubacteriales</taxon>
        <taxon>Candidatus Stercoripulliclostridium</taxon>
    </lineage>
</organism>
<dbReference type="PANTHER" id="PTHR42806">
    <property type="entry name" value="GLYCINE CLEAVAGE SYSTEM P-PROTEIN"/>
    <property type="match status" value="1"/>
</dbReference>
<dbReference type="EC" id="1.4.4.2" evidence="3"/>
<sequence length="439" mass="46955">MANYLSMTRAEQEAMLAAVGAKNVTELYRDVPSALLAKPLNIPSGVSQQETAERMEAMAKRNTVFDVVLRGAGSYRRYIPSVVGALSKRSEFLTAYTPYQAEMSQGILQSIFEYQTMIARLTGTDVANASVYSGASAAAEGVLMTADRNRNVVIVATAIRPDVKEVLRTYTEGRGVTLKFLPLKDGRCDSDALREAADKTTAAIYAEQPDFYGMIEDLAAIGAIAKEVGAKFVVGLDPAMGAILKAPGACGADIVVGEAQTLGLPTAFGGLQLGFMACKQKEMRKLPGRIVGETVDAEGNRAYVLTLQAREQHIRRDKASSNICSNQAHCALTAAIYMAAMGPQGMREVATASASLAHYFARLLTDIPGISMAYGGEFLQEFVTVANGKSEAVLKALAKEGILGGLPLDGDRILWCCTETVRKEDLDRAAAIIRRAVCD</sequence>
<dbReference type="NCBIfam" id="NF001696">
    <property type="entry name" value="PRK00451.1"/>
    <property type="match status" value="1"/>
</dbReference>
<dbReference type="InterPro" id="IPR049315">
    <property type="entry name" value="GDC-P_N"/>
</dbReference>
<dbReference type="Gene3D" id="3.90.1150.10">
    <property type="entry name" value="Aspartate Aminotransferase, domain 1"/>
    <property type="match status" value="1"/>
</dbReference>
<dbReference type="InterPro" id="IPR015422">
    <property type="entry name" value="PyrdxlP-dep_Trfase_small"/>
</dbReference>
<dbReference type="InterPro" id="IPR023010">
    <property type="entry name" value="GcvPA"/>
</dbReference>
<evidence type="ECO:0000256" key="1">
    <source>
        <dbReference type="ARBA" id="ARBA00023002"/>
    </source>
</evidence>
<protein>
    <submittedName>
        <fullName evidence="3">Aminomethyl-transferring glycine dehydrogenase subunit GcvPA</fullName>
        <ecNumber evidence="3">1.4.4.2</ecNumber>
    </submittedName>
</protein>
<dbReference type="GO" id="GO:0009116">
    <property type="term" value="P:nucleoside metabolic process"/>
    <property type="evidence" value="ECO:0007669"/>
    <property type="project" value="InterPro"/>
</dbReference>
<dbReference type="InterPro" id="IPR015424">
    <property type="entry name" value="PyrdxlP-dep_Trfase"/>
</dbReference>
<evidence type="ECO:0000313" key="3">
    <source>
        <dbReference type="EMBL" id="HIV00550.1"/>
    </source>
</evidence>
<dbReference type="SUPFAM" id="SSF53383">
    <property type="entry name" value="PLP-dependent transferases"/>
    <property type="match status" value="1"/>
</dbReference>
<feature type="domain" description="Glycine cleavage system P-protein N-terminal" evidence="2">
    <location>
        <begin position="3"/>
        <end position="428"/>
    </location>
</feature>
<evidence type="ECO:0000259" key="2">
    <source>
        <dbReference type="Pfam" id="PF02347"/>
    </source>
</evidence>
<dbReference type="PANTHER" id="PTHR42806:SF1">
    <property type="entry name" value="GLYCINE DEHYDROGENASE (DECARBOXYLATING)"/>
    <property type="match status" value="1"/>
</dbReference>
<dbReference type="GO" id="GO:0004375">
    <property type="term" value="F:glycine dehydrogenase (decarboxylating) activity"/>
    <property type="evidence" value="ECO:0007669"/>
    <property type="project" value="UniProtKB-EC"/>
</dbReference>
<gene>
    <name evidence="3" type="primary">gcvPA</name>
    <name evidence="3" type="ORF">IAB14_05530</name>
</gene>
<dbReference type="Gene3D" id="3.40.640.10">
    <property type="entry name" value="Type I PLP-dependent aspartate aminotransferase-like (Major domain)"/>
    <property type="match status" value="1"/>
</dbReference>
<name>A0A9D1SXP4_9FIRM</name>
<dbReference type="InterPro" id="IPR015421">
    <property type="entry name" value="PyrdxlP-dep_Trfase_major"/>
</dbReference>
<comment type="caution">
    <text evidence="3">The sequence shown here is derived from an EMBL/GenBank/DDBJ whole genome shotgun (WGS) entry which is preliminary data.</text>
</comment>
<proteinExistence type="predicted"/>
<reference evidence="3" key="1">
    <citation type="submission" date="2020-10" db="EMBL/GenBank/DDBJ databases">
        <authorList>
            <person name="Gilroy R."/>
        </authorList>
    </citation>
    <scope>NUCLEOTIDE SEQUENCE</scope>
    <source>
        <strain evidence="3">23406</strain>
    </source>
</reference>
<dbReference type="AlphaFoldDB" id="A0A9D1SXP4"/>
<dbReference type="EMBL" id="DVOH01000040">
    <property type="protein sequence ID" value="HIV00550.1"/>
    <property type="molecule type" value="Genomic_DNA"/>
</dbReference>
<evidence type="ECO:0000313" key="4">
    <source>
        <dbReference type="Proteomes" id="UP000886891"/>
    </source>
</evidence>
<dbReference type="Pfam" id="PF02347">
    <property type="entry name" value="GDC-P"/>
    <property type="match status" value="1"/>
</dbReference>
<accession>A0A9D1SXP4</accession>
<dbReference type="Proteomes" id="UP000886891">
    <property type="component" value="Unassembled WGS sequence"/>
</dbReference>
<reference evidence="3" key="2">
    <citation type="journal article" date="2021" name="PeerJ">
        <title>Extensive microbial diversity within the chicken gut microbiome revealed by metagenomics and culture.</title>
        <authorList>
            <person name="Gilroy R."/>
            <person name="Ravi A."/>
            <person name="Getino M."/>
            <person name="Pursley I."/>
            <person name="Horton D.L."/>
            <person name="Alikhan N.F."/>
            <person name="Baker D."/>
            <person name="Gharbi K."/>
            <person name="Hall N."/>
            <person name="Watson M."/>
            <person name="Adriaenssens E.M."/>
            <person name="Foster-Nyarko E."/>
            <person name="Jarju S."/>
            <person name="Secka A."/>
            <person name="Antonio M."/>
            <person name="Oren A."/>
            <person name="Chaudhuri R.R."/>
            <person name="La Ragione R."/>
            <person name="Hildebrand F."/>
            <person name="Pallen M.J."/>
        </authorList>
    </citation>
    <scope>NUCLEOTIDE SEQUENCE</scope>
    <source>
        <strain evidence="3">23406</strain>
    </source>
</reference>
<keyword evidence="1 3" id="KW-0560">Oxidoreductase</keyword>